<accession>A0AAP0MN43</accession>
<comment type="caution">
    <text evidence="1">The sequence shown here is derived from an EMBL/GenBank/DDBJ whole genome shotgun (WGS) entry which is preliminary data.</text>
</comment>
<evidence type="ECO:0000313" key="2">
    <source>
        <dbReference type="Proteomes" id="UP001428341"/>
    </source>
</evidence>
<gene>
    <name evidence="1" type="ORF">WN944_005952</name>
</gene>
<proteinExistence type="predicted"/>
<protein>
    <submittedName>
        <fullName evidence="1">Uncharacterized protein</fullName>
    </submittedName>
</protein>
<dbReference type="AlphaFoldDB" id="A0AAP0MN43"/>
<dbReference type="EMBL" id="JBCGBO010000003">
    <property type="protein sequence ID" value="KAK9213966.1"/>
    <property type="molecule type" value="Genomic_DNA"/>
</dbReference>
<name>A0AAP0MN43_9ROSI</name>
<sequence>MPRVAPRASGPANLRSTNFNYLIDFIERKEAGVQALVRKKRALTQTVSNRGWTPLLSAAHCAPKDKDIVYYLSSVTTNEPPGSPFTGPLAGMLACALAAGGFHADIILYLSQGHRNLGTVKDDEGHNILDALVLRPQDFQNGTDLGS</sequence>
<evidence type="ECO:0000313" key="1">
    <source>
        <dbReference type="EMBL" id="KAK9213966.1"/>
    </source>
</evidence>
<organism evidence="1 2">
    <name type="scientific">Citrus x changshan-huyou</name>
    <dbReference type="NCBI Taxonomy" id="2935761"/>
    <lineage>
        <taxon>Eukaryota</taxon>
        <taxon>Viridiplantae</taxon>
        <taxon>Streptophyta</taxon>
        <taxon>Embryophyta</taxon>
        <taxon>Tracheophyta</taxon>
        <taxon>Spermatophyta</taxon>
        <taxon>Magnoliopsida</taxon>
        <taxon>eudicotyledons</taxon>
        <taxon>Gunneridae</taxon>
        <taxon>Pentapetalae</taxon>
        <taxon>rosids</taxon>
        <taxon>malvids</taxon>
        <taxon>Sapindales</taxon>
        <taxon>Rutaceae</taxon>
        <taxon>Aurantioideae</taxon>
        <taxon>Citrus</taxon>
    </lineage>
</organism>
<keyword evidence="2" id="KW-1185">Reference proteome</keyword>
<dbReference type="Proteomes" id="UP001428341">
    <property type="component" value="Unassembled WGS sequence"/>
</dbReference>
<reference evidence="1 2" key="1">
    <citation type="submission" date="2024-05" db="EMBL/GenBank/DDBJ databases">
        <title>Haplotype-resolved chromosome-level genome assembly of Huyou (Citrus changshanensis).</title>
        <authorList>
            <person name="Miao C."/>
            <person name="Chen W."/>
            <person name="Wu Y."/>
            <person name="Wang L."/>
            <person name="Zhao S."/>
            <person name="Grierson D."/>
            <person name="Xu C."/>
            <person name="Chen K."/>
        </authorList>
    </citation>
    <scope>NUCLEOTIDE SEQUENCE [LARGE SCALE GENOMIC DNA]</scope>
    <source>
        <strain evidence="1">01-14</strain>
        <tissue evidence="1">Leaf</tissue>
    </source>
</reference>